<reference evidence="2 3" key="1">
    <citation type="submission" date="2017-06" db="EMBL/GenBank/DDBJ databases">
        <title>Genome sequencing of cyanobaciteial culture collection at National Institute for Environmental Studies (NIES).</title>
        <authorList>
            <person name="Hirose Y."/>
            <person name="Shimura Y."/>
            <person name="Fujisawa T."/>
            <person name="Nakamura Y."/>
            <person name="Kawachi M."/>
        </authorList>
    </citation>
    <scope>NUCLEOTIDE SEQUENCE [LARGE SCALE GENOMIC DNA]</scope>
    <source>
        <strain evidence="2 3">NIES-37</strain>
    </source>
</reference>
<protein>
    <submittedName>
        <fullName evidence="2">Peptidase M15B and M15C, D,D-carboxypeptidase VanY/endolysin</fullName>
    </submittedName>
</protein>
<dbReference type="KEGG" id="ttq:NIES37_19180"/>
<dbReference type="InterPro" id="IPR009045">
    <property type="entry name" value="Zn_M74/Hedgehog-like"/>
</dbReference>
<dbReference type="GO" id="GO:0006508">
    <property type="term" value="P:proteolysis"/>
    <property type="evidence" value="ECO:0007669"/>
    <property type="project" value="InterPro"/>
</dbReference>
<evidence type="ECO:0000313" key="2">
    <source>
        <dbReference type="EMBL" id="BAY97970.1"/>
    </source>
</evidence>
<dbReference type="AlphaFoldDB" id="A0A1Z4MX00"/>
<keyword evidence="2" id="KW-0645">Protease</keyword>
<dbReference type="Pfam" id="PF02557">
    <property type="entry name" value="VanY"/>
    <property type="match status" value="1"/>
</dbReference>
<dbReference type="Proteomes" id="UP000218785">
    <property type="component" value="Chromosome"/>
</dbReference>
<dbReference type="Gene3D" id="3.30.1380.10">
    <property type="match status" value="1"/>
</dbReference>
<keyword evidence="3" id="KW-1185">Reference proteome</keyword>
<keyword evidence="2" id="KW-0378">Hydrolase</keyword>
<accession>A0A1Z4MX00</accession>
<dbReference type="RefSeq" id="WP_096575044.1">
    <property type="nucleotide sequence ID" value="NZ_CAWNJS010000001.1"/>
</dbReference>
<gene>
    <name evidence="2" type="ORF">NIES37_19180</name>
</gene>
<name>A0A1Z4MX00_9CYAN</name>
<dbReference type="EMBL" id="AP018248">
    <property type="protein sequence ID" value="BAY97970.1"/>
    <property type="molecule type" value="Genomic_DNA"/>
</dbReference>
<dbReference type="InterPro" id="IPR003709">
    <property type="entry name" value="VanY-like_core_dom"/>
</dbReference>
<dbReference type="GO" id="GO:0004180">
    <property type="term" value="F:carboxypeptidase activity"/>
    <property type="evidence" value="ECO:0007669"/>
    <property type="project" value="UniProtKB-KW"/>
</dbReference>
<feature type="domain" description="D-alanyl-D-alanine carboxypeptidase-like core" evidence="1">
    <location>
        <begin position="177"/>
        <end position="241"/>
    </location>
</feature>
<organism evidence="2 3">
    <name type="scientific">Tolypothrix tenuis PCC 7101</name>
    <dbReference type="NCBI Taxonomy" id="231146"/>
    <lineage>
        <taxon>Bacteria</taxon>
        <taxon>Bacillati</taxon>
        <taxon>Cyanobacteriota</taxon>
        <taxon>Cyanophyceae</taxon>
        <taxon>Nostocales</taxon>
        <taxon>Tolypothrichaceae</taxon>
        <taxon>Tolypothrix</taxon>
    </lineage>
</organism>
<evidence type="ECO:0000259" key="1">
    <source>
        <dbReference type="Pfam" id="PF02557"/>
    </source>
</evidence>
<evidence type="ECO:0000313" key="3">
    <source>
        <dbReference type="Proteomes" id="UP000218785"/>
    </source>
</evidence>
<proteinExistence type="predicted"/>
<sequence length="283" mass="31805">MQRILRKLTLFIITFSLTFILVASNGIVHHQTVINTAQFNSCLNSISTPCITPDPKTSETPITPFTPDPQLNEQQRFLTTIAIKLSTIPQPGTFEYILLRKYGAPFINQKAETKLPPKVLFANEQETKEFQSTLEMVKVNGTNDCYLQQSAGLAFNKARALQNIPLKSGYGGGDCTRTFTTNLRFWNKYANSRTLDKVRQGKETAILGVVAPPGSSQHLWGLAIDLRVSSPKQRQALNQNGWFQTVENDIPHWTYLGLTEAELPVFGFKKQVVRGITYWITPI</sequence>
<dbReference type="SUPFAM" id="SSF55166">
    <property type="entry name" value="Hedgehog/DD-peptidase"/>
    <property type="match status" value="1"/>
</dbReference>
<keyword evidence="2" id="KW-0121">Carboxypeptidase</keyword>